<dbReference type="EMBL" id="JACHIO010000033">
    <property type="protein sequence ID" value="MBB5066695.1"/>
    <property type="molecule type" value="Genomic_DNA"/>
</dbReference>
<evidence type="ECO:0000313" key="2">
    <source>
        <dbReference type="Proteomes" id="UP000584867"/>
    </source>
</evidence>
<proteinExistence type="predicted"/>
<protein>
    <submittedName>
        <fullName evidence="1">Uncharacterized protein</fullName>
    </submittedName>
</protein>
<gene>
    <name evidence="1" type="ORF">HDF15_005079</name>
</gene>
<sequence>MPVLLAGSEGACSFNLDLSTVRTGAATLTGRHNDVVDKVQVDSFGGMSAAQALAAAYQFAAKLQSHGWTSNPYIQPSPIKAKHLLQRDFGVAISDLRCGHSQILISADSDPRHPKSATWSFTYGLPSQPDLLSTPSVAH</sequence>
<dbReference type="RefSeq" id="WP_184260707.1">
    <property type="nucleotide sequence ID" value="NZ_JACHIO010000033.1"/>
</dbReference>
<accession>A0A7W8EDH5</accession>
<dbReference type="Proteomes" id="UP000584867">
    <property type="component" value="Unassembled WGS sequence"/>
</dbReference>
<evidence type="ECO:0000313" key="1">
    <source>
        <dbReference type="EMBL" id="MBB5066695.1"/>
    </source>
</evidence>
<dbReference type="AlphaFoldDB" id="A0A7W8EDH5"/>
<organism evidence="1 2">
    <name type="scientific">Granulicella mallensis</name>
    <dbReference type="NCBI Taxonomy" id="940614"/>
    <lineage>
        <taxon>Bacteria</taxon>
        <taxon>Pseudomonadati</taxon>
        <taxon>Acidobacteriota</taxon>
        <taxon>Terriglobia</taxon>
        <taxon>Terriglobales</taxon>
        <taxon>Acidobacteriaceae</taxon>
        <taxon>Granulicella</taxon>
    </lineage>
</organism>
<comment type="caution">
    <text evidence="1">The sequence shown here is derived from an EMBL/GenBank/DDBJ whole genome shotgun (WGS) entry which is preliminary data.</text>
</comment>
<name>A0A7W8EDH5_9BACT</name>
<reference evidence="1 2" key="1">
    <citation type="submission" date="2020-08" db="EMBL/GenBank/DDBJ databases">
        <title>Genomic Encyclopedia of Type Strains, Phase IV (KMG-V): Genome sequencing to study the core and pangenomes of soil and plant-associated prokaryotes.</title>
        <authorList>
            <person name="Whitman W."/>
        </authorList>
    </citation>
    <scope>NUCLEOTIDE SEQUENCE [LARGE SCALE GENOMIC DNA]</scope>
    <source>
        <strain evidence="1 2">X5P3</strain>
    </source>
</reference>